<comment type="caution">
    <text evidence="1">The sequence shown here is derived from an EMBL/GenBank/DDBJ whole genome shotgun (WGS) entry which is preliminary data.</text>
</comment>
<dbReference type="EMBL" id="JARBHB010000007">
    <property type="protein sequence ID" value="KAJ8880045.1"/>
    <property type="molecule type" value="Genomic_DNA"/>
</dbReference>
<evidence type="ECO:0008006" key="3">
    <source>
        <dbReference type="Google" id="ProtNLM"/>
    </source>
</evidence>
<organism evidence="1 2">
    <name type="scientific">Dryococelus australis</name>
    <dbReference type="NCBI Taxonomy" id="614101"/>
    <lineage>
        <taxon>Eukaryota</taxon>
        <taxon>Metazoa</taxon>
        <taxon>Ecdysozoa</taxon>
        <taxon>Arthropoda</taxon>
        <taxon>Hexapoda</taxon>
        <taxon>Insecta</taxon>
        <taxon>Pterygota</taxon>
        <taxon>Neoptera</taxon>
        <taxon>Polyneoptera</taxon>
        <taxon>Phasmatodea</taxon>
        <taxon>Verophasmatodea</taxon>
        <taxon>Anareolatae</taxon>
        <taxon>Phasmatidae</taxon>
        <taxon>Eurycanthinae</taxon>
        <taxon>Dryococelus</taxon>
    </lineage>
</organism>
<sequence length="100" mass="10888">MGYWKPFGVMEGHSSRHGSFNNYGISHITSSRKFPQSNGAAESAVAVAVAKNILMKSQDPNLGLLAYQATQLESGFSQAELLFGRKLRTTLPVVQMTLQS</sequence>
<evidence type="ECO:0000313" key="2">
    <source>
        <dbReference type="Proteomes" id="UP001159363"/>
    </source>
</evidence>
<dbReference type="Proteomes" id="UP001159363">
    <property type="component" value="Chromosome 6"/>
</dbReference>
<name>A0ABQ9H738_9NEOP</name>
<accession>A0ABQ9H738</accession>
<reference evidence="1 2" key="1">
    <citation type="submission" date="2023-02" db="EMBL/GenBank/DDBJ databases">
        <title>LHISI_Scaffold_Assembly.</title>
        <authorList>
            <person name="Stuart O.P."/>
            <person name="Cleave R."/>
            <person name="Magrath M.J.L."/>
            <person name="Mikheyev A.S."/>
        </authorList>
    </citation>
    <scope>NUCLEOTIDE SEQUENCE [LARGE SCALE GENOMIC DNA]</scope>
    <source>
        <strain evidence="1">Daus_M_001</strain>
        <tissue evidence="1">Leg muscle</tissue>
    </source>
</reference>
<gene>
    <name evidence="1" type="ORF">PR048_020667</name>
</gene>
<protein>
    <recommendedName>
        <fullName evidence="3">Integrase catalytic domain-containing protein</fullName>
    </recommendedName>
</protein>
<evidence type="ECO:0000313" key="1">
    <source>
        <dbReference type="EMBL" id="KAJ8880045.1"/>
    </source>
</evidence>
<keyword evidence="2" id="KW-1185">Reference proteome</keyword>
<proteinExistence type="predicted"/>